<organism evidence="10">
    <name type="scientific">Spironucleus salmonicida</name>
    <dbReference type="NCBI Taxonomy" id="348837"/>
    <lineage>
        <taxon>Eukaryota</taxon>
        <taxon>Metamonada</taxon>
        <taxon>Diplomonadida</taxon>
        <taxon>Hexamitidae</taxon>
        <taxon>Hexamitinae</taxon>
        <taxon>Spironucleus</taxon>
    </lineage>
</organism>
<evidence type="ECO:0000256" key="5">
    <source>
        <dbReference type="ARBA" id="ARBA00022670"/>
    </source>
</evidence>
<feature type="active site" description="Nucleophile" evidence="9">
    <location>
        <position position="20"/>
    </location>
</feature>
<proteinExistence type="predicted"/>
<evidence type="ECO:0000256" key="6">
    <source>
        <dbReference type="ARBA" id="ARBA00022698"/>
    </source>
</evidence>
<evidence type="ECO:0000256" key="8">
    <source>
        <dbReference type="ARBA" id="ARBA00022942"/>
    </source>
</evidence>
<dbReference type="SUPFAM" id="SSF56235">
    <property type="entry name" value="N-terminal nucleophile aminohydrolases (Ntn hydrolases)"/>
    <property type="match status" value="1"/>
</dbReference>
<dbReference type="GO" id="GO:0019774">
    <property type="term" value="C:proteasome core complex, beta-subunit complex"/>
    <property type="evidence" value="ECO:0007669"/>
    <property type="project" value="UniProtKB-ARBA"/>
</dbReference>
<reference evidence="11" key="2">
    <citation type="submission" date="2020-12" db="EMBL/GenBank/DDBJ databases">
        <title>New Spironucleus salmonicida genome in near-complete chromosomes.</title>
        <authorList>
            <person name="Xu F."/>
            <person name="Kurt Z."/>
            <person name="Jimenez-Gonzalez A."/>
            <person name="Astvaldsson A."/>
            <person name="Andersson J.O."/>
            <person name="Svard S.G."/>
        </authorList>
    </citation>
    <scope>NUCLEOTIDE SEQUENCE</scope>
    <source>
        <strain evidence="11">ATCC 50377</strain>
    </source>
</reference>
<protein>
    <recommendedName>
        <fullName evidence="3">proteasome endopeptidase complex</fullName>
        <ecNumber evidence="3">3.4.25.1</ecNumber>
    </recommendedName>
</protein>
<evidence type="ECO:0000256" key="2">
    <source>
        <dbReference type="ARBA" id="ARBA00004123"/>
    </source>
</evidence>
<keyword evidence="7" id="KW-0378">Hydrolase</keyword>
<dbReference type="EC" id="3.4.25.1" evidence="3"/>
<dbReference type="PANTHER" id="PTHR32194:SF0">
    <property type="entry name" value="ATP-DEPENDENT PROTEASE SUBUNIT HSLV"/>
    <property type="match status" value="1"/>
</dbReference>
<dbReference type="InterPro" id="IPR029055">
    <property type="entry name" value="Ntn_hydrolases_N"/>
</dbReference>
<dbReference type="Proteomes" id="UP000018208">
    <property type="component" value="Unassembled WGS sequence"/>
</dbReference>
<dbReference type="PROSITE" id="PS51476">
    <property type="entry name" value="PROTEASOME_BETA_2"/>
    <property type="match status" value="1"/>
</dbReference>
<dbReference type="VEuPathDB" id="GiardiaDB:SS50377_28016"/>
<keyword evidence="5" id="KW-0645">Protease</keyword>
<keyword evidence="8 10" id="KW-0647">Proteasome</keyword>
<dbReference type="PRINTS" id="PR00141">
    <property type="entry name" value="PROTEASOME"/>
</dbReference>
<dbReference type="GO" id="GO:0005737">
    <property type="term" value="C:cytoplasm"/>
    <property type="evidence" value="ECO:0007669"/>
    <property type="project" value="TreeGrafter"/>
</dbReference>
<evidence type="ECO:0000313" key="10">
    <source>
        <dbReference type="EMBL" id="EST42573.1"/>
    </source>
</evidence>
<evidence type="ECO:0000313" key="11">
    <source>
        <dbReference type="EMBL" id="KAH0570042.1"/>
    </source>
</evidence>
<name>V6LE69_9EUKA</name>
<dbReference type="AlphaFoldDB" id="V6LE69"/>
<evidence type="ECO:0000256" key="1">
    <source>
        <dbReference type="ARBA" id="ARBA00001198"/>
    </source>
</evidence>
<reference evidence="10 11" key="1">
    <citation type="journal article" date="2014" name="PLoS Genet.">
        <title>The Genome of Spironucleus salmonicida Highlights a Fish Pathogen Adapted to Fluctuating Environments.</title>
        <authorList>
            <person name="Xu F."/>
            <person name="Jerlstrom-Hultqvist J."/>
            <person name="Einarsson E."/>
            <person name="Astvaldsson A."/>
            <person name="Svard S.G."/>
            <person name="Andersson J.O."/>
        </authorList>
    </citation>
    <scope>NUCLEOTIDE SEQUENCE</scope>
    <source>
        <strain evidence="11">ATCC 50377</strain>
    </source>
</reference>
<sequence>MTQFLQQLNPYNNSKVSDGTTLIAIKCVDGVVLSADTRTSSDIRIENRVSRKLEHITDQIMVGCSGSAADTRALCRILRNHIYEHELQIGQKCAIKTAANLLAKMNFQYRAQLLAGLLVCGVDSTGYHVFKVMPGGTFIEENMLMSGSGSTYVYALADELYNDSLTMEQGVAVCKKLLRYAGKFDGSSGGLMRWVKIGANGSDYFEEDNMEVMF</sequence>
<dbReference type="Pfam" id="PF00227">
    <property type="entry name" value="Proteasome"/>
    <property type="match status" value="1"/>
</dbReference>
<evidence type="ECO:0000256" key="4">
    <source>
        <dbReference type="ARBA" id="ARBA00022490"/>
    </source>
</evidence>
<dbReference type="GO" id="GO:0051603">
    <property type="term" value="P:proteolysis involved in protein catabolic process"/>
    <property type="evidence" value="ECO:0007669"/>
    <property type="project" value="InterPro"/>
</dbReference>
<evidence type="ECO:0000256" key="3">
    <source>
        <dbReference type="ARBA" id="ARBA00012039"/>
    </source>
</evidence>
<dbReference type="InterPro" id="IPR023333">
    <property type="entry name" value="Proteasome_suB-type"/>
</dbReference>
<dbReference type="GO" id="GO:0004298">
    <property type="term" value="F:threonine-type endopeptidase activity"/>
    <property type="evidence" value="ECO:0007669"/>
    <property type="project" value="UniProtKB-KW"/>
</dbReference>
<evidence type="ECO:0000313" key="12">
    <source>
        <dbReference type="Proteomes" id="UP000018208"/>
    </source>
</evidence>
<evidence type="ECO:0000256" key="9">
    <source>
        <dbReference type="PIRSR" id="PIRSR600243-1"/>
    </source>
</evidence>
<evidence type="ECO:0000256" key="7">
    <source>
        <dbReference type="ARBA" id="ARBA00022801"/>
    </source>
</evidence>
<dbReference type="InterPro" id="IPR001353">
    <property type="entry name" value="Proteasome_sua/b"/>
</dbReference>
<dbReference type="EMBL" id="AUWU02000008">
    <property type="protein sequence ID" value="KAH0570042.1"/>
    <property type="molecule type" value="Genomic_DNA"/>
</dbReference>
<keyword evidence="6" id="KW-0888">Threonine protease</keyword>
<keyword evidence="12" id="KW-1185">Reference proteome</keyword>
<dbReference type="GO" id="GO:0005634">
    <property type="term" value="C:nucleus"/>
    <property type="evidence" value="ECO:0007669"/>
    <property type="project" value="UniProtKB-SubCell"/>
</dbReference>
<dbReference type="OrthoDB" id="7854943at2759"/>
<keyword evidence="4" id="KW-0963">Cytoplasm</keyword>
<dbReference type="EMBL" id="KI546159">
    <property type="protein sequence ID" value="EST42573.1"/>
    <property type="molecule type" value="Genomic_DNA"/>
</dbReference>
<dbReference type="PANTHER" id="PTHR32194">
    <property type="entry name" value="METALLOPROTEASE TLDD"/>
    <property type="match status" value="1"/>
</dbReference>
<comment type="catalytic activity">
    <reaction evidence="1">
        <text>Cleavage of peptide bonds with very broad specificity.</text>
        <dbReference type="EC" id="3.4.25.1"/>
    </reaction>
</comment>
<dbReference type="InterPro" id="IPR000243">
    <property type="entry name" value="Pept_T1A_subB"/>
</dbReference>
<dbReference type="Gene3D" id="3.60.20.10">
    <property type="entry name" value="Glutamine Phosphoribosylpyrophosphate, subunit 1, domain 1"/>
    <property type="match status" value="1"/>
</dbReference>
<gene>
    <name evidence="10" type="ORF">SS50377_17889</name>
    <name evidence="11" type="ORF">SS50377_28016</name>
</gene>
<comment type="subcellular location">
    <subcellularLocation>
        <location evidence="2">Nucleus</location>
    </subcellularLocation>
</comment>
<accession>V6LE69</accession>